<protein>
    <recommendedName>
        <fullName evidence="5">UspA domain-containing protein</fullName>
    </recommendedName>
</protein>
<evidence type="ECO:0000313" key="6">
    <source>
        <dbReference type="EMBL" id="ERG62668.1"/>
    </source>
</evidence>
<dbReference type="Gene3D" id="3.40.50.12370">
    <property type="match status" value="1"/>
</dbReference>
<evidence type="ECO:0000256" key="2">
    <source>
        <dbReference type="ARBA" id="ARBA00008791"/>
    </source>
</evidence>
<dbReference type="SUPFAM" id="SSF52402">
    <property type="entry name" value="Adenine nucleotide alpha hydrolases-like"/>
    <property type="match status" value="1"/>
</dbReference>
<keyword evidence="7" id="KW-1185">Reference proteome</keyword>
<reference evidence="6" key="1">
    <citation type="journal article" date="2012" name="J. Bacteriol.">
        <title>Genome sequences of type strains of seven species of the marine bacterium Pseudoalteromonas.</title>
        <authorList>
            <person name="Xie B.B."/>
            <person name="Shu Y.L."/>
            <person name="Qin Q.L."/>
            <person name="Rong J.C."/>
            <person name="Zhang X.Y."/>
            <person name="Chen X.L."/>
            <person name="Shi M."/>
            <person name="He H.L."/>
            <person name="Zhou B.C."/>
            <person name="Zhang Y.Z."/>
        </authorList>
    </citation>
    <scope>NUCLEOTIDE SEQUENCE [LARGE SCALE GENOMIC DNA]</scope>
    <source>
        <strain evidence="6">NCIMB 2128</strain>
    </source>
</reference>
<name>A0ABN0NME3_9GAMM</name>
<dbReference type="InterPro" id="IPR006016">
    <property type="entry name" value="UspA"/>
</dbReference>
<accession>A0ABN0NME3</accession>
<dbReference type="PRINTS" id="PR01438">
    <property type="entry name" value="UNVRSLSTRESS"/>
</dbReference>
<dbReference type="Proteomes" id="UP000016534">
    <property type="component" value="Unassembled WGS sequence"/>
</dbReference>
<sequence>MVFSEEQLVNAFEKRPQSQQALITDNNLRDKLHIKAGLPEQVISSLAAKLNADLVIIGSVGNVGIKAKLIGNTAEKIMRLLKTELLILPPN</sequence>
<proteinExistence type="inferred from homology"/>
<comment type="function">
    <text evidence="4">Required for resistance to DNA-damaging agents.</text>
</comment>
<evidence type="ECO:0000256" key="1">
    <source>
        <dbReference type="ARBA" id="ARBA00004496"/>
    </source>
</evidence>
<comment type="subcellular location">
    <subcellularLocation>
        <location evidence="1">Cytoplasm</location>
    </subcellularLocation>
</comment>
<dbReference type="Pfam" id="PF00582">
    <property type="entry name" value="Usp"/>
    <property type="match status" value="1"/>
</dbReference>
<reference evidence="6" key="2">
    <citation type="submission" date="2013-04" db="EMBL/GenBank/DDBJ databases">
        <title>Genome sequence of Pseudoalteromonas undina.</title>
        <authorList>
            <person name="Xie B.-B."/>
            <person name="Rong J.-C."/>
            <person name="Qin Q.-L."/>
            <person name="Shu Y.-L."/>
            <person name="Zhang Y.-Z."/>
        </authorList>
    </citation>
    <scope>NUCLEOTIDE SEQUENCE</scope>
    <source>
        <strain evidence="6">NCIMB 2128</strain>
    </source>
</reference>
<dbReference type="EMBL" id="AHCF02000002">
    <property type="protein sequence ID" value="ERG62668.1"/>
    <property type="molecule type" value="Genomic_DNA"/>
</dbReference>
<comment type="similarity">
    <text evidence="2">Belongs to the universal stress protein A family.</text>
</comment>
<organism evidence="6 7">
    <name type="scientific">Pseudoalteromonas undina</name>
    <dbReference type="NCBI Taxonomy" id="43660"/>
    <lineage>
        <taxon>Bacteria</taxon>
        <taxon>Pseudomonadati</taxon>
        <taxon>Pseudomonadota</taxon>
        <taxon>Gammaproteobacteria</taxon>
        <taxon>Alteromonadales</taxon>
        <taxon>Pseudoalteromonadaceae</taxon>
        <taxon>Pseudoalteromonas</taxon>
    </lineage>
</organism>
<evidence type="ECO:0000256" key="4">
    <source>
        <dbReference type="ARBA" id="ARBA00037131"/>
    </source>
</evidence>
<keyword evidence="3" id="KW-0963">Cytoplasm</keyword>
<evidence type="ECO:0000313" key="7">
    <source>
        <dbReference type="Proteomes" id="UP000016534"/>
    </source>
</evidence>
<gene>
    <name evidence="6" type="ORF">PUND_00772</name>
</gene>
<dbReference type="PANTHER" id="PTHR47892:SF1">
    <property type="entry name" value="UNIVERSAL STRESS PROTEIN E"/>
    <property type="match status" value="1"/>
</dbReference>
<evidence type="ECO:0000256" key="3">
    <source>
        <dbReference type="ARBA" id="ARBA00022490"/>
    </source>
</evidence>
<dbReference type="PANTHER" id="PTHR47892">
    <property type="entry name" value="UNIVERSAL STRESS PROTEIN E"/>
    <property type="match status" value="1"/>
</dbReference>
<comment type="caution">
    <text evidence="6">The sequence shown here is derived from an EMBL/GenBank/DDBJ whole genome shotgun (WGS) entry which is preliminary data.</text>
</comment>
<feature type="domain" description="UspA" evidence="5">
    <location>
        <begin position="19"/>
        <end position="88"/>
    </location>
</feature>
<dbReference type="InterPro" id="IPR006015">
    <property type="entry name" value="Universal_stress_UspA"/>
</dbReference>
<evidence type="ECO:0000259" key="5">
    <source>
        <dbReference type="Pfam" id="PF00582"/>
    </source>
</evidence>